<dbReference type="AlphaFoldDB" id="A0A1V6TJI0"/>
<sequence>MPNGSGFNELAAGVETESALTTNAMVTLEDDKPLQADLCIPAASAIPSTSFIQESLLTANGSVETNVSTLRVDKAGPRVYAVGDVGSHARPAVHNILNTVPTLCASMKRNLLIAEGQEESAVGPDRVFEDTHGTQLVAIGRSTTKRVGAAMGFQLSSVMVWMIKGRDYLLWITGGLWSGNQWANES</sequence>
<dbReference type="Gene3D" id="3.50.50.60">
    <property type="entry name" value="FAD/NAD(P)-binding domain"/>
    <property type="match status" value="2"/>
</dbReference>
<gene>
    <name evidence="1" type="ORF">PENFLA_c007G00051</name>
</gene>
<dbReference type="Proteomes" id="UP000191342">
    <property type="component" value="Unassembled WGS sequence"/>
</dbReference>
<evidence type="ECO:0000313" key="1">
    <source>
        <dbReference type="EMBL" id="OQE26019.1"/>
    </source>
</evidence>
<reference evidence="2" key="1">
    <citation type="journal article" date="2017" name="Nat. Microbiol.">
        <title>Global analysis of biosynthetic gene clusters reveals vast potential of secondary metabolite production in Penicillium species.</title>
        <authorList>
            <person name="Nielsen J.C."/>
            <person name="Grijseels S."/>
            <person name="Prigent S."/>
            <person name="Ji B."/>
            <person name="Dainat J."/>
            <person name="Nielsen K.F."/>
            <person name="Frisvad J.C."/>
            <person name="Workman M."/>
            <person name="Nielsen J."/>
        </authorList>
    </citation>
    <scope>NUCLEOTIDE SEQUENCE [LARGE SCALE GENOMIC DNA]</scope>
    <source>
        <strain evidence="2">IBT 14082</strain>
    </source>
</reference>
<accession>A0A1V6TJI0</accession>
<dbReference type="STRING" id="254877.A0A1V6TJI0"/>
<evidence type="ECO:0000313" key="2">
    <source>
        <dbReference type="Proteomes" id="UP000191342"/>
    </source>
</evidence>
<dbReference type="EMBL" id="MLQL01000007">
    <property type="protein sequence ID" value="OQE26019.1"/>
    <property type="molecule type" value="Genomic_DNA"/>
</dbReference>
<organism evidence="1 2">
    <name type="scientific">Penicillium flavigenum</name>
    <dbReference type="NCBI Taxonomy" id="254877"/>
    <lineage>
        <taxon>Eukaryota</taxon>
        <taxon>Fungi</taxon>
        <taxon>Dikarya</taxon>
        <taxon>Ascomycota</taxon>
        <taxon>Pezizomycotina</taxon>
        <taxon>Eurotiomycetes</taxon>
        <taxon>Eurotiomycetidae</taxon>
        <taxon>Eurotiales</taxon>
        <taxon>Aspergillaceae</taxon>
        <taxon>Penicillium</taxon>
    </lineage>
</organism>
<comment type="caution">
    <text evidence="1">The sequence shown here is derived from an EMBL/GenBank/DDBJ whole genome shotgun (WGS) entry which is preliminary data.</text>
</comment>
<evidence type="ECO:0008006" key="3">
    <source>
        <dbReference type="Google" id="ProtNLM"/>
    </source>
</evidence>
<keyword evidence="2" id="KW-1185">Reference proteome</keyword>
<name>A0A1V6TJI0_9EURO</name>
<dbReference type="SUPFAM" id="SSF51905">
    <property type="entry name" value="FAD/NAD(P)-binding domain"/>
    <property type="match status" value="1"/>
</dbReference>
<protein>
    <recommendedName>
        <fullName evidence="3">FAD/NAD(P)-binding domain-containing protein</fullName>
    </recommendedName>
</protein>
<dbReference type="InterPro" id="IPR036188">
    <property type="entry name" value="FAD/NAD-bd_sf"/>
</dbReference>
<dbReference type="OrthoDB" id="202203at2759"/>
<proteinExistence type="predicted"/>